<dbReference type="GO" id="GO:0031492">
    <property type="term" value="F:nucleosomal DNA binding"/>
    <property type="evidence" value="ECO:0007669"/>
    <property type="project" value="TreeGrafter"/>
</dbReference>
<proteinExistence type="predicted"/>
<evidence type="ECO:0000256" key="4">
    <source>
        <dbReference type="SAM" id="Coils"/>
    </source>
</evidence>
<keyword evidence="9" id="KW-1185">Reference proteome</keyword>
<evidence type="ECO:0000256" key="1">
    <source>
        <dbReference type="ARBA" id="ARBA00004123"/>
    </source>
</evidence>
<feature type="domain" description="H15" evidence="6">
    <location>
        <begin position="70"/>
        <end position="139"/>
    </location>
</feature>
<dbReference type="GO" id="GO:0045910">
    <property type="term" value="P:negative regulation of DNA recombination"/>
    <property type="evidence" value="ECO:0007669"/>
    <property type="project" value="TreeGrafter"/>
</dbReference>
<feature type="compositionally biased region" description="Polar residues" evidence="5">
    <location>
        <begin position="484"/>
        <end position="500"/>
    </location>
</feature>
<protein>
    <recommendedName>
        <fullName evidence="6">H15 domain-containing protein</fullName>
    </recommendedName>
</protein>
<dbReference type="GO" id="GO:0005730">
    <property type="term" value="C:nucleolus"/>
    <property type="evidence" value="ECO:0007669"/>
    <property type="project" value="TreeGrafter"/>
</dbReference>
<feature type="region of interest" description="Disordered" evidence="5">
    <location>
        <begin position="430"/>
        <end position="508"/>
    </location>
</feature>
<evidence type="ECO:0000256" key="5">
    <source>
        <dbReference type="SAM" id="MobiDB-lite"/>
    </source>
</evidence>
<reference evidence="7" key="1">
    <citation type="submission" date="2020-12" db="EMBL/GenBank/DDBJ databases">
        <title>WGS assembly of Carya illinoinensis cv. Pawnee.</title>
        <authorList>
            <person name="Platts A."/>
            <person name="Shu S."/>
            <person name="Wright S."/>
            <person name="Barry K."/>
            <person name="Edger P."/>
            <person name="Pires J.C."/>
            <person name="Schmutz J."/>
        </authorList>
    </citation>
    <scope>NUCLEOTIDE SEQUENCE</scope>
    <source>
        <tissue evidence="7">Leaf</tissue>
    </source>
</reference>
<keyword evidence="4" id="KW-0175">Coiled coil</keyword>
<dbReference type="PANTHER" id="PTHR11467">
    <property type="entry name" value="HISTONE H1"/>
    <property type="match status" value="1"/>
</dbReference>
<evidence type="ECO:0000313" key="8">
    <source>
        <dbReference type="EMBL" id="KAG6720059.1"/>
    </source>
</evidence>
<feature type="coiled-coil region" evidence="4">
    <location>
        <begin position="146"/>
        <end position="173"/>
    </location>
</feature>
<evidence type="ECO:0000313" key="7">
    <source>
        <dbReference type="EMBL" id="KAG6659565.1"/>
    </source>
</evidence>
<evidence type="ECO:0000256" key="2">
    <source>
        <dbReference type="ARBA" id="ARBA00023125"/>
    </source>
</evidence>
<feature type="coiled-coil region" evidence="4">
    <location>
        <begin position="312"/>
        <end position="343"/>
    </location>
</feature>
<dbReference type="Proteomes" id="UP000811246">
    <property type="component" value="Chromosome 3"/>
</dbReference>
<accession>A0A8T1QYQ6</accession>
<dbReference type="EMBL" id="CM031811">
    <property type="protein sequence ID" value="KAG6659565.1"/>
    <property type="molecule type" value="Genomic_DNA"/>
</dbReference>
<dbReference type="GO" id="GO:0030261">
    <property type="term" value="P:chromosome condensation"/>
    <property type="evidence" value="ECO:0007669"/>
    <property type="project" value="TreeGrafter"/>
</dbReference>
<organism evidence="7 9">
    <name type="scientific">Carya illinoinensis</name>
    <name type="common">Pecan</name>
    <dbReference type="NCBI Taxonomy" id="32201"/>
    <lineage>
        <taxon>Eukaryota</taxon>
        <taxon>Viridiplantae</taxon>
        <taxon>Streptophyta</taxon>
        <taxon>Embryophyta</taxon>
        <taxon>Tracheophyta</taxon>
        <taxon>Spermatophyta</taxon>
        <taxon>Magnoliopsida</taxon>
        <taxon>eudicotyledons</taxon>
        <taxon>Gunneridae</taxon>
        <taxon>Pentapetalae</taxon>
        <taxon>rosids</taxon>
        <taxon>fabids</taxon>
        <taxon>Fagales</taxon>
        <taxon>Juglandaceae</taxon>
        <taxon>Carya</taxon>
    </lineage>
</organism>
<reference evidence="8" key="2">
    <citation type="submission" date="2021-01" db="EMBL/GenBank/DDBJ databases">
        <authorList>
            <person name="Lovell J.T."/>
            <person name="Bentley N."/>
            <person name="Bhattarai G."/>
            <person name="Jenkins J.W."/>
            <person name="Sreedasyam A."/>
            <person name="Alarcon Y."/>
            <person name="Bock C."/>
            <person name="Boston L."/>
            <person name="Carlson J."/>
            <person name="Cervantes K."/>
            <person name="Clermont K."/>
            <person name="Krom N."/>
            <person name="Kubenka K."/>
            <person name="Mamidi S."/>
            <person name="Mattison C."/>
            <person name="Monteros M."/>
            <person name="Pisani C."/>
            <person name="Plott C."/>
            <person name="Rajasekar S."/>
            <person name="Rhein H.S."/>
            <person name="Rohla C."/>
            <person name="Song M."/>
            <person name="Hilaire R.S."/>
            <person name="Shu S."/>
            <person name="Wells L."/>
            <person name="Wang X."/>
            <person name="Webber J."/>
            <person name="Heerema R.J."/>
            <person name="Klein P."/>
            <person name="Conner P."/>
            <person name="Grauke L."/>
            <person name="Grimwood J."/>
            <person name="Schmutz J."/>
            <person name="Randall J.J."/>
        </authorList>
    </citation>
    <scope>NUCLEOTIDE SEQUENCE</scope>
    <source>
        <tissue evidence="8">Leaf</tissue>
    </source>
</reference>
<dbReference type="InterPro" id="IPR005818">
    <property type="entry name" value="Histone_H1/H5_H15"/>
</dbReference>
<keyword evidence="3" id="KW-0539">Nucleus</keyword>
<sequence length="508" mass="58034">MPVTKATKKQEKTGLKTDDDPHYGLKINKIIDAAVNKYTTLFTYNALRPALRNHIEQYVCKKLSDLHTPDHPTYALMIRRAIEGLNEEGSTEEAISMFIKKDVKDLPWAHESFLRHHLKKLTETGEIVKTSENYYMLPVENGNFYIEGKHGQLNGTEDQIDTLEEQKPAAERSEQEPKVNEMGDKNQVLEDVQLLEEHVGKHNEAKLLKFELINEQIEGQKVEVIPELCPSQELQNKQPDEMSSQQGHTQRHEIEVVVGILNAAEDKTKSTGEQIQEKRADGVIQEQKNQVMEDRNLPHDRQIRDCSKQIPYHEEQSLLIEKLIELEALENQVTGKLNELQTEMRHNVIGLSDLQLSQESENNEAIMTNQTFFHMSHGLGNDVSLLKSKAKCIELLKRTKKIEEQLMDIINSSSVREVPKHDTLNSVMDEQKRENIKKSEQKQQVEFSSLKRPPEQEVEALQELSQNQQKQVKFCDQHEASECQPKSTGTSSAVPTNSGQLEDGTARA</sequence>
<name>A0A8T1QYQ6_CARIL</name>
<keyword evidence="2" id="KW-0238">DNA-binding</keyword>
<evidence type="ECO:0000259" key="6">
    <source>
        <dbReference type="PROSITE" id="PS51504"/>
    </source>
</evidence>
<dbReference type="PANTHER" id="PTHR11467:SF109">
    <property type="entry name" value="H15 DOMAIN-CONTAINING PROTEIN"/>
    <property type="match status" value="1"/>
</dbReference>
<dbReference type="EMBL" id="CM031827">
    <property type="protein sequence ID" value="KAG6720059.1"/>
    <property type="molecule type" value="Genomic_DNA"/>
</dbReference>
<dbReference type="GO" id="GO:0003690">
    <property type="term" value="F:double-stranded DNA binding"/>
    <property type="evidence" value="ECO:0007669"/>
    <property type="project" value="TreeGrafter"/>
</dbReference>
<dbReference type="Pfam" id="PF00538">
    <property type="entry name" value="Linker_histone"/>
    <property type="match status" value="1"/>
</dbReference>
<evidence type="ECO:0000256" key="3">
    <source>
        <dbReference type="ARBA" id="ARBA00023242"/>
    </source>
</evidence>
<feature type="compositionally biased region" description="Basic and acidic residues" evidence="5">
    <location>
        <begin position="430"/>
        <end position="443"/>
    </location>
</feature>
<gene>
    <name evidence="7" type="ORF">CIPAW_03G044500</name>
    <name evidence="8" type="ORF">I3842_03G039200</name>
</gene>
<evidence type="ECO:0000313" key="9">
    <source>
        <dbReference type="Proteomes" id="UP000811609"/>
    </source>
</evidence>
<comment type="caution">
    <text evidence="7">The sequence shown here is derived from an EMBL/GenBank/DDBJ whole genome shotgun (WGS) entry which is preliminary data.</text>
</comment>
<dbReference type="GO" id="GO:0006334">
    <property type="term" value="P:nucleosome assembly"/>
    <property type="evidence" value="ECO:0007669"/>
    <property type="project" value="InterPro"/>
</dbReference>
<dbReference type="Proteomes" id="UP000811609">
    <property type="component" value="Chromosome 3"/>
</dbReference>
<dbReference type="GO" id="GO:0000786">
    <property type="term" value="C:nucleosome"/>
    <property type="evidence" value="ECO:0007669"/>
    <property type="project" value="InterPro"/>
</dbReference>
<dbReference type="AlphaFoldDB" id="A0A8T1QYQ6"/>
<dbReference type="SMART" id="SM00526">
    <property type="entry name" value="H15"/>
    <property type="match status" value="1"/>
</dbReference>
<comment type="subcellular location">
    <subcellularLocation>
        <location evidence="1">Nucleus</location>
    </subcellularLocation>
</comment>
<dbReference type="PROSITE" id="PS51504">
    <property type="entry name" value="H15"/>
    <property type="match status" value="1"/>
</dbReference>